<organism evidence="2 3">
    <name type="scientific">Candidatus Merdivicinus excrementipullorum</name>
    <dbReference type="NCBI Taxonomy" id="2840867"/>
    <lineage>
        <taxon>Bacteria</taxon>
        <taxon>Bacillati</taxon>
        <taxon>Bacillota</taxon>
        <taxon>Clostridia</taxon>
        <taxon>Eubacteriales</taxon>
        <taxon>Oscillospiraceae</taxon>
        <taxon>Oscillospiraceae incertae sedis</taxon>
        <taxon>Candidatus Merdivicinus</taxon>
    </lineage>
</organism>
<name>A0A9D1FLL2_9FIRM</name>
<reference evidence="2" key="2">
    <citation type="journal article" date="2021" name="PeerJ">
        <title>Extensive microbial diversity within the chicken gut microbiome revealed by metagenomics and culture.</title>
        <authorList>
            <person name="Gilroy R."/>
            <person name="Ravi A."/>
            <person name="Getino M."/>
            <person name="Pursley I."/>
            <person name="Horton D.L."/>
            <person name="Alikhan N.F."/>
            <person name="Baker D."/>
            <person name="Gharbi K."/>
            <person name="Hall N."/>
            <person name="Watson M."/>
            <person name="Adriaenssens E.M."/>
            <person name="Foster-Nyarko E."/>
            <person name="Jarju S."/>
            <person name="Secka A."/>
            <person name="Antonio M."/>
            <person name="Oren A."/>
            <person name="Chaudhuri R.R."/>
            <person name="La Ragione R."/>
            <person name="Hildebrand F."/>
            <person name="Pallen M.J."/>
        </authorList>
    </citation>
    <scope>NUCLEOTIDE SEQUENCE</scope>
    <source>
        <strain evidence="2">CHK199-13235</strain>
    </source>
</reference>
<protein>
    <recommendedName>
        <fullName evidence="1">DUF6870 domain-containing protein</fullName>
    </recommendedName>
</protein>
<comment type="caution">
    <text evidence="2">The sequence shown here is derived from an EMBL/GenBank/DDBJ whole genome shotgun (WGS) entry which is preliminary data.</text>
</comment>
<reference evidence="2" key="1">
    <citation type="submission" date="2020-10" db="EMBL/GenBank/DDBJ databases">
        <authorList>
            <person name="Gilroy R."/>
        </authorList>
    </citation>
    <scope>NUCLEOTIDE SEQUENCE</scope>
    <source>
        <strain evidence="2">CHK199-13235</strain>
    </source>
</reference>
<sequence>MPAKRRTLPHPEQNQDPCCFLCGETPVWVRFSPDGRDLGQILKNYLLSRRR</sequence>
<dbReference type="EMBL" id="DVJP01000033">
    <property type="protein sequence ID" value="HIS76126.1"/>
    <property type="molecule type" value="Genomic_DNA"/>
</dbReference>
<dbReference type="AlphaFoldDB" id="A0A9D1FLL2"/>
<evidence type="ECO:0000313" key="2">
    <source>
        <dbReference type="EMBL" id="HIS76126.1"/>
    </source>
</evidence>
<dbReference type="Pfam" id="PF21757">
    <property type="entry name" value="DUF6870"/>
    <property type="match status" value="1"/>
</dbReference>
<feature type="domain" description="DUF6870" evidence="1">
    <location>
        <begin position="2"/>
        <end position="46"/>
    </location>
</feature>
<proteinExistence type="predicted"/>
<gene>
    <name evidence="2" type="ORF">IAB51_04855</name>
</gene>
<dbReference type="InterPro" id="IPR049222">
    <property type="entry name" value="DUF6870"/>
</dbReference>
<evidence type="ECO:0000259" key="1">
    <source>
        <dbReference type="Pfam" id="PF21757"/>
    </source>
</evidence>
<evidence type="ECO:0000313" key="3">
    <source>
        <dbReference type="Proteomes" id="UP000824002"/>
    </source>
</evidence>
<dbReference type="Proteomes" id="UP000824002">
    <property type="component" value="Unassembled WGS sequence"/>
</dbReference>
<accession>A0A9D1FLL2</accession>